<feature type="region of interest" description="Disordered" evidence="1">
    <location>
        <begin position="1"/>
        <end position="21"/>
    </location>
</feature>
<protein>
    <submittedName>
        <fullName evidence="2">Uncharacterized protein</fullName>
    </submittedName>
</protein>
<accession>A0A4Q9PN89</accession>
<feature type="region of interest" description="Disordered" evidence="1">
    <location>
        <begin position="63"/>
        <end position="82"/>
    </location>
</feature>
<feature type="compositionally biased region" description="Low complexity" evidence="1">
    <location>
        <begin position="8"/>
        <end position="21"/>
    </location>
</feature>
<keyword evidence="3" id="KW-1185">Reference proteome</keyword>
<dbReference type="EMBL" id="ML145163">
    <property type="protein sequence ID" value="TBU55739.1"/>
    <property type="molecule type" value="Genomic_DNA"/>
</dbReference>
<evidence type="ECO:0000256" key="1">
    <source>
        <dbReference type="SAM" id="MobiDB-lite"/>
    </source>
</evidence>
<gene>
    <name evidence="2" type="ORF">BD310DRAFT_932912</name>
</gene>
<dbReference type="AlphaFoldDB" id="A0A4Q9PN89"/>
<name>A0A4Q9PN89_9APHY</name>
<sequence length="82" mass="8858">MQTTTQFSLPSSKSSSNLSSNFRCHTGKKLKSDMTAMLDEELEVWNILDMDAGGEPAMYNLGTIDGTGRDQPDPFTGAVLGI</sequence>
<proteinExistence type="predicted"/>
<dbReference type="Proteomes" id="UP000292082">
    <property type="component" value="Unassembled WGS sequence"/>
</dbReference>
<reference evidence="2 3" key="1">
    <citation type="submission" date="2019-01" db="EMBL/GenBank/DDBJ databases">
        <title>Draft genome sequences of three monokaryotic isolates of the white-rot basidiomycete fungus Dichomitus squalens.</title>
        <authorList>
            <consortium name="DOE Joint Genome Institute"/>
            <person name="Lopez S.C."/>
            <person name="Andreopoulos B."/>
            <person name="Pangilinan J."/>
            <person name="Lipzen A."/>
            <person name="Riley R."/>
            <person name="Ahrendt S."/>
            <person name="Ng V."/>
            <person name="Barry K."/>
            <person name="Daum C."/>
            <person name="Grigoriev I.V."/>
            <person name="Hilden K.S."/>
            <person name="Makela M.R."/>
            <person name="de Vries R.P."/>
        </authorList>
    </citation>
    <scope>NUCLEOTIDE SEQUENCE [LARGE SCALE GENOMIC DNA]</scope>
    <source>
        <strain evidence="2 3">CBS 464.89</strain>
    </source>
</reference>
<evidence type="ECO:0000313" key="3">
    <source>
        <dbReference type="Proteomes" id="UP000292082"/>
    </source>
</evidence>
<organism evidence="2 3">
    <name type="scientific">Dichomitus squalens</name>
    <dbReference type="NCBI Taxonomy" id="114155"/>
    <lineage>
        <taxon>Eukaryota</taxon>
        <taxon>Fungi</taxon>
        <taxon>Dikarya</taxon>
        <taxon>Basidiomycota</taxon>
        <taxon>Agaricomycotina</taxon>
        <taxon>Agaricomycetes</taxon>
        <taxon>Polyporales</taxon>
        <taxon>Polyporaceae</taxon>
        <taxon>Dichomitus</taxon>
    </lineage>
</organism>
<evidence type="ECO:0000313" key="2">
    <source>
        <dbReference type="EMBL" id="TBU55739.1"/>
    </source>
</evidence>